<evidence type="ECO:0000313" key="4">
    <source>
        <dbReference type="Proteomes" id="UP000606172"/>
    </source>
</evidence>
<evidence type="ECO:0000256" key="1">
    <source>
        <dbReference type="SAM" id="Phobius"/>
    </source>
</evidence>
<organism evidence="3 4">
    <name type="scientific">Sinosporangium siamense</name>
    <dbReference type="NCBI Taxonomy" id="1367973"/>
    <lineage>
        <taxon>Bacteria</taxon>
        <taxon>Bacillati</taxon>
        <taxon>Actinomycetota</taxon>
        <taxon>Actinomycetes</taxon>
        <taxon>Streptosporangiales</taxon>
        <taxon>Streptosporangiaceae</taxon>
        <taxon>Sinosporangium</taxon>
    </lineage>
</organism>
<dbReference type="PANTHER" id="PTHR30590:SF2">
    <property type="entry name" value="INNER MEMBRANE PROTEIN"/>
    <property type="match status" value="1"/>
</dbReference>
<feature type="transmembrane region" description="Helical" evidence="1">
    <location>
        <begin position="262"/>
        <end position="285"/>
    </location>
</feature>
<name>A0A919RMU9_9ACTN</name>
<comment type="caution">
    <text evidence="3">The sequence shown here is derived from an EMBL/GenBank/DDBJ whole genome shotgun (WGS) entry which is preliminary data.</text>
</comment>
<keyword evidence="4" id="KW-1185">Reference proteome</keyword>
<dbReference type="InterPro" id="IPR007349">
    <property type="entry name" value="DUF418"/>
</dbReference>
<evidence type="ECO:0000259" key="2">
    <source>
        <dbReference type="Pfam" id="PF04235"/>
    </source>
</evidence>
<dbReference type="Proteomes" id="UP000606172">
    <property type="component" value="Unassembled WGS sequence"/>
</dbReference>
<dbReference type="AlphaFoldDB" id="A0A919RMU9"/>
<feature type="transmembrane region" description="Helical" evidence="1">
    <location>
        <begin position="108"/>
        <end position="125"/>
    </location>
</feature>
<keyword evidence="1" id="KW-1133">Transmembrane helix</keyword>
<feature type="transmembrane region" description="Helical" evidence="1">
    <location>
        <begin position="12"/>
        <end position="32"/>
    </location>
</feature>
<protein>
    <submittedName>
        <fullName evidence="3">Membrane protein</fullName>
    </submittedName>
</protein>
<keyword evidence="1" id="KW-0812">Transmembrane</keyword>
<dbReference type="PANTHER" id="PTHR30590">
    <property type="entry name" value="INNER MEMBRANE PROTEIN"/>
    <property type="match status" value="1"/>
</dbReference>
<feature type="transmembrane region" description="Helical" evidence="1">
    <location>
        <begin position="238"/>
        <end position="256"/>
    </location>
</feature>
<proteinExistence type="predicted"/>
<evidence type="ECO:0000313" key="3">
    <source>
        <dbReference type="EMBL" id="GII96685.1"/>
    </source>
</evidence>
<feature type="transmembrane region" description="Helical" evidence="1">
    <location>
        <begin position="85"/>
        <end position="102"/>
    </location>
</feature>
<dbReference type="Pfam" id="PF04235">
    <property type="entry name" value="DUF418"/>
    <property type="match status" value="1"/>
</dbReference>
<dbReference type="InterPro" id="IPR052529">
    <property type="entry name" value="Bact_Transport_Assoc"/>
</dbReference>
<dbReference type="EMBL" id="BOOW01000049">
    <property type="protein sequence ID" value="GII96685.1"/>
    <property type="molecule type" value="Genomic_DNA"/>
</dbReference>
<gene>
    <name evidence="3" type="ORF">Ssi02_69160</name>
</gene>
<accession>A0A919RMU9</accession>
<feature type="transmembrane region" description="Helical" evidence="1">
    <location>
        <begin position="306"/>
        <end position="328"/>
    </location>
</feature>
<reference evidence="3" key="1">
    <citation type="submission" date="2021-01" db="EMBL/GenBank/DDBJ databases">
        <title>Whole genome shotgun sequence of Sinosporangium siamense NBRC 109515.</title>
        <authorList>
            <person name="Komaki H."/>
            <person name="Tamura T."/>
        </authorList>
    </citation>
    <scope>NUCLEOTIDE SEQUENCE</scope>
    <source>
        <strain evidence="3">NBRC 109515</strain>
    </source>
</reference>
<sequence length="374" mass="40116">MRRIHEVDAVRGFALAGILIANIGLFADPRIFSAPAAGADGVVGFVVNTLVLSKFYVLFSFLFGYSFTLQMRSAEQAGAGVVGRILRRSLGLFLIGLVHGLLLWPGEILTLYAALGLILLTMRNVKPRTAVITALVILGVVALLYATFAVLATLSPEPITASTPLTEAEGARIMAEIRGGPLEVLGVNVQHYLQTVPLIWFAQGPTAMAMFLLGLVAGKSRLFERLDEWPGRLSAVQWIGFGVGLPAAVLYAYLAGDQSTGFFAAIALTTLTSPLLSAAYVVTLLRAGRRFPAVHSALAPAGRVAASNYIGQSVLCCLVFTGYGLALAGRIPPLGVMGVAVVIYLVLVALSAWWLRKHRYGPVEYVMRRFTNWR</sequence>
<feature type="transmembrane region" description="Helical" evidence="1">
    <location>
        <begin position="44"/>
        <end position="65"/>
    </location>
</feature>
<keyword evidence="1" id="KW-0472">Membrane</keyword>
<feature type="transmembrane region" description="Helical" evidence="1">
    <location>
        <begin position="198"/>
        <end position="217"/>
    </location>
</feature>
<feature type="domain" description="DUF418" evidence="2">
    <location>
        <begin position="217"/>
        <end position="373"/>
    </location>
</feature>
<feature type="transmembrane region" description="Helical" evidence="1">
    <location>
        <begin position="334"/>
        <end position="355"/>
    </location>
</feature>
<feature type="transmembrane region" description="Helical" evidence="1">
    <location>
        <begin position="132"/>
        <end position="154"/>
    </location>
</feature>